<dbReference type="PATRIC" id="fig|294.131.peg.4420"/>
<feature type="signal peptide" evidence="1">
    <location>
        <begin position="1"/>
        <end position="18"/>
    </location>
</feature>
<comment type="caution">
    <text evidence="2">The sequence shown here is derived from an EMBL/GenBank/DDBJ whole genome shotgun (WGS) entry which is preliminary data.</text>
</comment>
<sequence>MKKWLLALIFFNSAICSAATILNPMDFDGSEAQKNQVIESITATVKKDYCEKIDMCQESTLRMMEKQNLDAFKEATKATDRKIMNTVIHDYCEKIDMCNYGTIWMMYKENFKASNKTLAW</sequence>
<organism evidence="2 3">
    <name type="scientific">Pseudomonas fluorescens</name>
    <dbReference type="NCBI Taxonomy" id="294"/>
    <lineage>
        <taxon>Bacteria</taxon>
        <taxon>Pseudomonadati</taxon>
        <taxon>Pseudomonadota</taxon>
        <taxon>Gammaproteobacteria</taxon>
        <taxon>Pseudomonadales</taxon>
        <taxon>Pseudomonadaceae</taxon>
        <taxon>Pseudomonas</taxon>
    </lineage>
</organism>
<dbReference type="EMBL" id="LACD01000035">
    <property type="protein sequence ID" value="KJZ36415.1"/>
    <property type="molecule type" value="Genomic_DNA"/>
</dbReference>
<gene>
    <name evidence="2" type="ORF">VC34_26960</name>
</gene>
<evidence type="ECO:0000313" key="2">
    <source>
        <dbReference type="EMBL" id="KJZ36415.1"/>
    </source>
</evidence>
<name>A0A0F4SXB8_PSEFL</name>
<keyword evidence="1" id="KW-0732">Signal</keyword>
<feature type="chain" id="PRO_5002478408" description="DUF1311 domain-containing protein" evidence="1">
    <location>
        <begin position="19"/>
        <end position="120"/>
    </location>
</feature>
<protein>
    <recommendedName>
        <fullName evidence="4">DUF1311 domain-containing protein</fullName>
    </recommendedName>
</protein>
<reference evidence="2 3" key="1">
    <citation type="submission" date="2015-03" db="EMBL/GenBank/DDBJ databases">
        <title>Comparative genomics of Pseudomonas insights into diversity of traits involved in vanlence and defense.</title>
        <authorList>
            <person name="Qin Y."/>
        </authorList>
    </citation>
    <scope>NUCLEOTIDE SEQUENCE [LARGE SCALE GENOMIC DNA]</scope>
    <source>
        <strain evidence="2 3">C3</strain>
    </source>
</reference>
<evidence type="ECO:0000256" key="1">
    <source>
        <dbReference type="SAM" id="SignalP"/>
    </source>
</evidence>
<proteinExistence type="predicted"/>
<accession>A0A0F4SXB8</accession>
<evidence type="ECO:0000313" key="3">
    <source>
        <dbReference type="Proteomes" id="UP000033500"/>
    </source>
</evidence>
<dbReference type="AlphaFoldDB" id="A0A0F4SXB8"/>
<dbReference type="Proteomes" id="UP000033500">
    <property type="component" value="Unassembled WGS sequence"/>
</dbReference>
<dbReference type="RefSeq" id="WP_046049299.1">
    <property type="nucleotide sequence ID" value="NZ_LACD01000035.1"/>
</dbReference>
<evidence type="ECO:0008006" key="4">
    <source>
        <dbReference type="Google" id="ProtNLM"/>
    </source>
</evidence>